<keyword evidence="7" id="KW-0206">Cytoskeleton</keyword>
<evidence type="ECO:0000256" key="2">
    <source>
        <dbReference type="ARBA" id="ARBA00010411"/>
    </source>
</evidence>
<evidence type="ECO:0000256" key="1">
    <source>
        <dbReference type="ARBA" id="ARBA00004114"/>
    </source>
</evidence>
<evidence type="ECO:0000313" key="12">
    <source>
        <dbReference type="EMBL" id="MED6283102.1"/>
    </source>
</evidence>
<feature type="region of interest" description="Disordered" evidence="11">
    <location>
        <begin position="69"/>
        <end position="156"/>
    </location>
</feature>
<dbReference type="PANTHER" id="PTHR28618:SF1">
    <property type="entry name" value="CENTROSOMAL PROTEIN POC5"/>
    <property type="match status" value="1"/>
</dbReference>
<evidence type="ECO:0000256" key="3">
    <source>
        <dbReference type="ARBA" id="ARBA00014910"/>
    </source>
</evidence>
<comment type="caution">
    <text evidence="12">The sequence shown here is derived from an EMBL/GenBank/DDBJ whole genome shotgun (WGS) entry which is preliminary data.</text>
</comment>
<dbReference type="Proteomes" id="UP001352852">
    <property type="component" value="Unassembled WGS sequence"/>
</dbReference>
<comment type="function">
    <text evidence="10">Essential for the assembly of the distal half of centrioles, required for centriole elongation. Acts as a negative regulator of centriole elongation.</text>
</comment>
<feature type="compositionally biased region" description="Basic and acidic residues" evidence="11">
    <location>
        <begin position="1"/>
        <end position="14"/>
    </location>
</feature>
<organism evidence="12 13">
    <name type="scientific">Characodon lateralis</name>
    <dbReference type="NCBI Taxonomy" id="208331"/>
    <lineage>
        <taxon>Eukaryota</taxon>
        <taxon>Metazoa</taxon>
        <taxon>Chordata</taxon>
        <taxon>Craniata</taxon>
        <taxon>Vertebrata</taxon>
        <taxon>Euteleostomi</taxon>
        <taxon>Actinopterygii</taxon>
        <taxon>Neopterygii</taxon>
        <taxon>Teleostei</taxon>
        <taxon>Neoteleostei</taxon>
        <taxon>Acanthomorphata</taxon>
        <taxon>Ovalentaria</taxon>
        <taxon>Atherinomorphae</taxon>
        <taxon>Cyprinodontiformes</taxon>
        <taxon>Goodeidae</taxon>
        <taxon>Characodon</taxon>
    </lineage>
</organism>
<evidence type="ECO:0000256" key="5">
    <source>
        <dbReference type="ARBA" id="ARBA00022737"/>
    </source>
</evidence>
<comment type="subcellular location">
    <subcellularLocation>
        <location evidence="1">Cytoplasm</location>
        <location evidence="1">Cytoskeleton</location>
        <location evidence="1">Microtubule organizing center</location>
        <location evidence="1">Centrosome</location>
        <location evidence="1">Centriole</location>
    </subcellularLocation>
</comment>
<keyword evidence="8" id="KW-0131">Cell cycle</keyword>
<keyword evidence="13" id="KW-1185">Reference proteome</keyword>
<feature type="compositionally biased region" description="Polar residues" evidence="11">
    <location>
        <begin position="69"/>
        <end position="78"/>
    </location>
</feature>
<evidence type="ECO:0000256" key="6">
    <source>
        <dbReference type="ARBA" id="ARBA00023054"/>
    </source>
</evidence>
<keyword evidence="5" id="KW-0677">Repeat</keyword>
<accession>A0ABU7E7G9</accession>
<reference evidence="12 13" key="1">
    <citation type="submission" date="2021-06" db="EMBL/GenBank/DDBJ databases">
        <authorList>
            <person name="Palmer J.M."/>
        </authorList>
    </citation>
    <scope>NUCLEOTIDE SEQUENCE [LARGE SCALE GENOMIC DNA]</scope>
    <source>
        <strain evidence="12 13">CL_MEX2019</strain>
        <tissue evidence="12">Muscle</tissue>
    </source>
</reference>
<sequence length="219" mass="24441">MRCCWSEDSKHFPTDDSLWNTMSSDEEGPTSPVFPIDSDRGSSVSSELQDEYEELLRYAVVTPKFETLASTQWKGPSSQRKDDLKVQHLPDPETEDGRHSSRSTRSSQASPVIVELSTHSKAPLAERTAGQSSSRASVLSDAPSENLQTTSKRSSPDFRELAVTEMFISEENISKMESILDTWSNNLKVSLVPLTWKSLSTIHQSILFAQAKIICRMAK</sequence>
<dbReference type="PANTHER" id="PTHR28618">
    <property type="entry name" value="CENTROSOMAL PROTEIN POC5"/>
    <property type="match status" value="1"/>
</dbReference>
<protein>
    <recommendedName>
        <fullName evidence="3">Centrosomal protein POC5</fullName>
    </recommendedName>
    <alternativeName>
        <fullName evidence="9">Protein of centriole 5</fullName>
    </alternativeName>
</protein>
<evidence type="ECO:0000256" key="4">
    <source>
        <dbReference type="ARBA" id="ARBA00022490"/>
    </source>
</evidence>
<evidence type="ECO:0000256" key="7">
    <source>
        <dbReference type="ARBA" id="ARBA00023212"/>
    </source>
</evidence>
<keyword evidence="6" id="KW-0175">Coiled coil</keyword>
<feature type="compositionally biased region" description="Basic and acidic residues" evidence="11">
    <location>
        <begin position="79"/>
        <end position="99"/>
    </location>
</feature>
<evidence type="ECO:0000256" key="8">
    <source>
        <dbReference type="ARBA" id="ARBA00023306"/>
    </source>
</evidence>
<evidence type="ECO:0000256" key="10">
    <source>
        <dbReference type="ARBA" id="ARBA00049959"/>
    </source>
</evidence>
<comment type="similarity">
    <text evidence="2">Belongs to the POC5 family.</text>
</comment>
<feature type="compositionally biased region" description="Polar residues" evidence="11">
    <location>
        <begin position="129"/>
        <end position="153"/>
    </location>
</feature>
<name>A0ABU7E7G9_9TELE</name>
<feature type="region of interest" description="Disordered" evidence="11">
    <location>
        <begin position="1"/>
        <end position="49"/>
    </location>
</feature>
<gene>
    <name evidence="12" type="ORF">CHARACLAT_005272</name>
</gene>
<proteinExistence type="inferred from homology"/>
<dbReference type="InterPro" id="IPR033351">
    <property type="entry name" value="POC5"/>
</dbReference>
<keyword evidence="4" id="KW-0963">Cytoplasm</keyword>
<evidence type="ECO:0000313" key="13">
    <source>
        <dbReference type="Proteomes" id="UP001352852"/>
    </source>
</evidence>
<dbReference type="EMBL" id="JAHUTJ010049440">
    <property type="protein sequence ID" value="MED6283102.1"/>
    <property type="molecule type" value="Genomic_DNA"/>
</dbReference>
<evidence type="ECO:0000256" key="9">
    <source>
        <dbReference type="ARBA" id="ARBA00031694"/>
    </source>
</evidence>
<evidence type="ECO:0000256" key="11">
    <source>
        <dbReference type="SAM" id="MobiDB-lite"/>
    </source>
</evidence>